<accession>A0AAV9X2M6</accession>
<name>A0AAV9X2M6_9PEZI</name>
<dbReference type="AlphaFoldDB" id="A0AAV9X2M6"/>
<reference evidence="2 3" key="1">
    <citation type="submission" date="2019-10" db="EMBL/GenBank/DDBJ databases">
        <authorList>
            <person name="Palmer J.M."/>
        </authorList>
    </citation>
    <scope>NUCLEOTIDE SEQUENCE [LARGE SCALE GENOMIC DNA]</scope>
    <source>
        <strain evidence="2 3">TWF694</strain>
    </source>
</reference>
<comment type="caution">
    <text evidence="2">The sequence shown here is derived from an EMBL/GenBank/DDBJ whole genome shotgun (WGS) entry which is preliminary data.</text>
</comment>
<gene>
    <name evidence="2" type="ORF">TWF694_002581</name>
</gene>
<dbReference type="Proteomes" id="UP001365542">
    <property type="component" value="Unassembled WGS sequence"/>
</dbReference>
<feature type="region of interest" description="Disordered" evidence="1">
    <location>
        <begin position="54"/>
        <end position="82"/>
    </location>
</feature>
<keyword evidence="3" id="KW-1185">Reference proteome</keyword>
<proteinExistence type="predicted"/>
<organism evidence="2 3">
    <name type="scientific">Orbilia ellipsospora</name>
    <dbReference type="NCBI Taxonomy" id="2528407"/>
    <lineage>
        <taxon>Eukaryota</taxon>
        <taxon>Fungi</taxon>
        <taxon>Dikarya</taxon>
        <taxon>Ascomycota</taxon>
        <taxon>Pezizomycotina</taxon>
        <taxon>Orbiliomycetes</taxon>
        <taxon>Orbiliales</taxon>
        <taxon>Orbiliaceae</taxon>
        <taxon>Orbilia</taxon>
    </lineage>
</organism>
<sequence>MQPKLGRLLELTAVSAGGDIIQGKRAKDKVTEVTGDVSVIRKTVARKFHHRRYNIPIDETNGRSEGSEEEGEEGREERTAERMVIITTVEKGW</sequence>
<evidence type="ECO:0000313" key="3">
    <source>
        <dbReference type="Proteomes" id="UP001365542"/>
    </source>
</evidence>
<dbReference type="EMBL" id="JAVHJO010000011">
    <property type="protein sequence ID" value="KAK6533647.1"/>
    <property type="molecule type" value="Genomic_DNA"/>
</dbReference>
<evidence type="ECO:0000256" key="1">
    <source>
        <dbReference type="SAM" id="MobiDB-lite"/>
    </source>
</evidence>
<evidence type="ECO:0000313" key="2">
    <source>
        <dbReference type="EMBL" id="KAK6533647.1"/>
    </source>
</evidence>
<protein>
    <submittedName>
        <fullName evidence="2">Uncharacterized protein</fullName>
    </submittedName>
</protein>